<evidence type="ECO:0000313" key="1">
    <source>
        <dbReference type="EMBL" id="CCD55297.1"/>
    </source>
</evidence>
<proteinExistence type="predicted"/>
<accession>G2YUJ9</accession>
<name>G2YUJ9_BOTF4</name>
<organism evidence="1 2">
    <name type="scientific">Botryotinia fuckeliana (strain T4)</name>
    <name type="common">Noble rot fungus</name>
    <name type="synonym">Botrytis cinerea</name>
    <dbReference type="NCBI Taxonomy" id="999810"/>
    <lineage>
        <taxon>Eukaryota</taxon>
        <taxon>Fungi</taxon>
        <taxon>Dikarya</taxon>
        <taxon>Ascomycota</taxon>
        <taxon>Pezizomycotina</taxon>
        <taxon>Leotiomycetes</taxon>
        <taxon>Helotiales</taxon>
        <taxon>Sclerotiniaceae</taxon>
        <taxon>Botrytis</taxon>
    </lineage>
</organism>
<dbReference type="EMBL" id="FQ790354">
    <property type="protein sequence ID" value="CCD55297.1"/>
    <property type="molecule type" value="Genomic_DNA"/>
</dbReference>
<dbReference type="InParanoid" id="G2YUJ9"/>
<reference evidence="2" key="1">
    <citation type="journal article" date="2011" name="PLoS Genet.">
        <title>Genomic analysis of the necrotrophic fungal pathogens Sclerotinia sclerotiorum and Botrytis cinerea.</title>
        <authorList>
            <person name="Amselem J."/>
            <person name="Cuomo C.A."/>
            <person name="van Kan J.A."/>
            <person name="Viaud M."/>
            <person name="Benito E.P."/>
            <person name="Couloux A."/>
            <person name="Coutinho P.M."/>
            <person name="de Vries R.P."/>
            <person name="Dyer P.S."/>
            <person name="Fillinger S."/>
            <person name="Fournier E."/>
            <person name="Gout L."/>
            <person name="Hahn M."/>
            <person name="Kohn L."/>
            <person name="Lapalu N."/>
            <person name="Plummer K.M."/>
            <person name="Pradier J.M."/>
            <person name="Quevillon E."/>
            <person name="Sharon A."/>
            <person name="Simon A."/>
            <person name="ten Have A."/>
            <person name="Tudzynski B."/>
            <person name="Tudzynski P."/>
            <person name="Wincker P."/>
            <person name="Andrew M."/>
            <person name="Anthouard V."/>
            <person name="Beever R.E."/>
            <person name="Beffa R."/>
            <person name="Benoit I."/>
            <person name="Bouzid O."/>
            <person name="Brault B."/>
            <person name="Chen Z."/>
            <person name="Choquer M."/>
            <person name="Collemare J."/>
            <person name="Cotton P."/>
            <person name="Danchin E.G."/>
            <person name="Da Silva C."/>
            <person name="Gautier A."/>
            <person name="Giraud C."/>
            <person name="Giraud T."/>
            <person name="Gonzalez C."/>
            <person name="Grossetete S."/>
            <person name="Guldener U."/>
            <person name="Henrissat B."/>
            <person name="Howlett B.J."/>
            <person name="Kodira C."/>
            <person name="Kretschmer M."/>
            <person name="Lappartient A."/>
            <person name="Leroch M."/>
            <person name="Levis C."/>
            <person name="Mauceli E."/>
            <person name="Neuveglise C."/>
            <person name="Oeser B."/>
            <person name="Pearson M."/>
            <person name="Poulain J."/>
            <person name="Poussereau N."/>
            <person name="Quesneville H."/>
            <person name="Rascle C."/>
            <person name="Schumacher J."/>
            <person name="Segurens B."/>
            <person name="Sexton A."/>
            <person name="Silva E."/>
            <person name="Sirven C."/>
            <person name="Soanes D.M."/>
            <person name="Talbot N.J."/>
            <person name="Templeton M."/>
            <person name="Yandava C."/>
            <person name="Yarden O."/>
            <person name="Zeng Q."/>
            <person name="Rollins J.A."/>
            <person name="Lebrun M.H."/>
            <person name="Dickman M."/>
        </authorList>
    </citation>
    <scope>NUCLEOTIDE SEQUENCE [LARGE SCALE GENOMIC DNA]</scope>
    <source>
        <strain evidence="2">T4</strain>
    </source>
</reference>
<sequence>MMIFCGDHMLCLLIFFWKEAVSVLSYCLGMIVRLWSGTLKAGFNGLPRLLNGEKNLRPVLPAFKTQDSGLRTQDSRVICYC</sequence>
<dbReference type="Proteomes" id="UP000008177">
    <property type="component" value="Unplaced contigs"/>
</dbReference>
<dbReference type="HOGENOM" id="CLU_2573635_0_0_1"/>
<evidence type="ECO:0000313" key="2">
    <source>
        <dbReference type="Proteomes" id="UP000008177"/>
    </source>
</evidence>
<dbReference type="AlphaFoldDB" id="G2YUJ9"/>
<gene>
    <name evidence="1" type="ORF">BofuT4_uP156930.1</name>
</gene>
<protein>
    <submittedName>
        <fullName evidence="1">Uncharacterized protein</fullName>
    </submittedName>
</protein>